<dbReference type="EMBL" id="DWUS01000215">
    <property type="protein sequence ID" value="HJD52091.1"/>
    <property type="molecule type" value="Genomic_DNA"/>
</dbReference>
<evidence type="ECO:0000259" key="5">
    <source>
        <dbReference type="Pfam" id="PF20464"/>
    </source>
</evidence>
<sequence length="630" mass="71681">MIATLFDRNFTQNELSKFSRVWLEKLREVEESGGGATEKQYTQQFWIGLLKCFGISDERTLLFEREAKRASTQNRGWIDVFWPGMFLVEQKSVNKPLEAAALQADDYLSGGSISEHEWPKFIISCNFKSFVLTNSKTNETWEFSLAELPDYIDQLKFIAGQETVEKKEEVEATIQASKIMARLYQSLVGEDADNPVGEDTDDDFGAEDEAVERASIFLTRILFLLFGDDAGLWENDLFYRFIEERTQPDGSDLGVQISALFDYLNTPDFQRNRIKNNVPELVQKFPYVNGGLFRERTPVEYFDAEMRAALLDACRFRWTRISTAIFGSMFQLVKSREARRAFGEHYTTEADILKTIGPLFLDDLRAEADRLISSKATSRKAFAEFLDSLTEMRFLDPACGSGNFLQVAYAKLREIETDVLAEMNKREGGETQLLGTLGTRLSIEQFHGFEINWWPSRIAEVAMFLTEFQADQYLAERLGDAPVRLPIATTARIVHADALALDWCKEVPETTGKTFIFGNPPFIGQFTKTKEQTAAMKAVWGKDYDGYLDFVTAWYKKSSDFFTGQNSSLSLSLSLQEKGSSRSFQRTRFRRARRCLRFSSRCFGTAGASSLPTTLSPGTRKHQVRPLCTA</sequence>
<name>A0A9D2UGU6_9MICC</name>
<evidence type="ECO:0000313" key="9">
    <source>
        <dbReference type="Proteomes" id="UP000823908"/>
    </source>
</evidence>
<dbReference type="InterPro" id="IPR046819">
    <property type="entry name" value="MmeI_hel"/>
</dbReference>
<reference evidence="8" key="2">
    <citation type="submission" date="2021-04" db="EMBL/GenBank/DDBJ databases">
        <authorList>
            <person name="Gilroy R."/>
        </authorList>
    </citation>
    <scope>NUCLEOTIDE SEQUENCE</scope>
    <source>
        <strain evidence="8">ChiHjej10B9-4811</strain>
    </source>
</reference>
<keyword evidence="3" id="KW-0808">Transferase</keyword>
<evidence type="ECO:0000256" key="2">
    <source>
        <dbReference type="ARBA" id="ARBA00022603"/>
    </source>
</evidence>
<dbReference type="InterPro" id="IPR050953">
    <property type="entry name" value="N4_N6_ade-DNA_methylase"/>
</dbReference>
<dbReference type="Proteomes" id="UP000823908">
    <property type="component" value="Unassembled WGS sequence"/>
</dbReference>
<dbReference type="Pfam" id="PF20473">
    <property type="entry name" value="MmeI_Mtase"/>
    <property type="match status" value="1"/>
</dbReference>
<dbReference type="PANTHER" id="PTHR33841:SF1">
    <property type="entry name" value="DNA METHYLTRANSFERASE A"/>
    <property type="match status" value="1"/>
</dbReference>
<dbReference type="InterPro" id="IPR046817">
    <property type="entry name" value="MmeI_N"/>
</dbReference>
<feature type="domain" description="MmeI-like DNA-methyltransferase" evidence="7">
    <location>
        <begin position="376"/>
        <end position="570"/>
    </location>
</feature>
<dbReference type="Pfam" id="PF20464">
    <property type="entry name" value="MmeI_N"/>
    <property type="match status" value="1"/>
</dbReference>
<dbReference type="GO" id="GO:0009007">
    <property type="term" value="F:site-specific DNA-methyltransferase (adenine-specific) activity"/>
    <property type="evidence" value="ECO:0007669"/>
    <property type="project" value="UniProtKB-EC"/>
</dbReference>
<comment type="catalytic activity">
    <reaction evidence="4">
        <text>a 2'-deoxyadenosine in DNA + S-adenosyl-L-methionine = an N(6)-methyl-2'-deoxyadenosine in DNA + S-adenosyl-L-homocysteine + H(+)</text>
        <dbReference type="Rhea" id="RHEA:15197"/>
        <dbReference type="Rhea" id="RHEA-COMP:12418"/>
        <dbReference type="Rhea" id="RHEA-COMP:12419"/>
        <dbReference type="ChEBI" id="CHEBI:15378"/>
        <dbReference type="ChEBI" id="CHEBI:57856"/>
        <dbReference type="ChEBI" id="CHEBI:59789"/>
        <dbReference type="ChEBI" id="CHEBI:90615"/>
        <dbReference type="ChEBI" id="CHEBI:90616"/>
        <dbReference type="EC" id="2.1.1.72"/>
    </reaction>
</comment>
<reference evidence="8" key="1">
    <citation type="journal article" date="2021" name="PeerJ">
        <title>Extensive microbial diversity within the chicken gut microbiome revealed by metagenomics and culture.</title>
        <authorList>
            <person name="Gilroy R."/>
            <person name="Ravi A."/>
            <person name="Getino M."/>
            <person name="Pursley I."/>
            <person name="Horton D.L."/>
            <person name="Alikhan N.F."/>
            <person name="Baker D."/>
            <person name="Gharbi K."/>
            <person name="Hall N."/>
            <person name="Watson M."/>
            <person name="Adriaenssens E.M."/>
            <person name="Foster-Nyarko E."/>
            <person name="Jarju S."/>
            <person name="Secka A."/>
            <person name="Antonio M."/>
            <person name="Oren A."/>
            <person name="Chaudhuri R.R."/>
            <person name="La Ragione R."/>
            <person name="Hildebrand F."/>
            <person name="Pallen M.J."/>
        </authorList>
    </citation>
    <scope>NUCLEOTIDE SEQUENCE</scope>
    <source>
        <strain evidence="8">ChiHjej10B9-4811</strain>
    </source>
</reference>
<dbReference type="Gene3D" id="3.40.50.150">
    <property type="entry name" value="Vaccinia Virus protein VP39"/>
    <property type="match status" value="1"/>
</dbReference>
<evidence type="ECO:0000259" key="7">
    <source>
        <dbReference type="Pfam" id="PF20473"/>
    </source>
</evidence>
<dbReference type="InterPro" id="IPR046816">
    <property type="entry name" value="MmeI_Mtase"/>
</dbReference>
<gene>
    <name evidence="8" type="ORF">H9908_09545</name>
</gene>
<dbReference type="EC" id="2.1.1.72" evidence="1"/>
<organism evidence="8 9">
    <name type="scientific">Candidatus Rothia avistercoris</name>
    <dbReference type="NCBI Taxonomy" id="2840479"/>
    <lineage>
        <taxon>Bacteria</taxon>
        <taxon>Bacillati</taxon>
        <taxon>Actinomycetota</taxon>
        <taxon>Actinomycetes</taxon>
        <taxon>Micrococcales</taxon>
        <taxon>Micrococcaceae</taxon>
        <taxon>Rothia</taxon>
    </lineage>
</organism>
<proteinExistence type="predicted"/>
<evidence type="ECO:0000256" key="4">
    <source>
        <dbReference type="ARBA" id="ARBA00047942"/>
    </source>
</evidence>
<dbReference type="Pfam" id="PF20465">
    <property type="entry name" value="MmeI_hel"/>
    <property type="match status" value="1"/>
</dbReference>
<evidence type="ECO:0000256" key="1">
    <source>
        <dbReference type="ARBA" id="ARBA00011900"/>
    </source>
</evidence>
<protein>
    <recommendedName>
        <fullName evidence="1">site-specific DNA-methyltransferase (adenine-specific)</fullName>
        <ecNumber evidence="1">2.1.1.72</ecNumber>
    </recommendedName>
</protein>
<evidence type="ECO:0000256" key="3">
    <source>
        <dbReference type="ARBA" id="ARBA00022679"/>
    </source>
</evidence>
<dbReference type="PANTHER" id="PTHR33841">
    <property type="entry name" value="DNA METHYLTRANSFERASE YEEA-RELATED"/>
    <property type="match status" value="1"/>
</dbReference>
<dbReference type="GO" id="GO:0032259">
    <property type="term" value="P:methylation"/>
    <property type="evidence" value="ECO:0007669"/>
    <property type="project" value="UniProtKB-KW"/>
</dbReference>
<evidence type="ECO:0000313" key="8">
    <source>
        <dbReference type="EMBL" id="HJD52091.1"/>
    </source>
</evidence>
<keyword evidence="2" id="KW-0489">Methyltransferase</keyword>
<feature type="domain" description="MmeI-like N-terminal" evidence="5">
    <location>
        <begin position="28"/>
        <end position="188"/>
    </location>
</feature>
<dbReference type="SUPFAM" id="SSF53335">
    <property type="entry name" value="S-adenosyl-L-methionine-dependent methyltransferases"/>
    <property type="match status" value="1"/>
</dbReference>
<evidence type="ECO:0000259" key="6">
    <source>
        <dbReference type="Pfam" id="PF20465"/>
    </source>
</evidence>
<dbReference type="InterPro" id="IPR029063">
    <property type="entry name" value="SAM-dependent_MTases_sf"/>
</dbReference>
<dbReference type="AlphaFoldDB" id="A0A9D2UGU6"/>
<feature type="domain" description="MmeI-like helicase spacer" evidence="6">
    <location>
        <begin position="214"/>
        <end position="293"/>
    </location>
</feature>
<accession>A0A9D2UGU6</accession>
<comment type="caution">
    <text evidence="8">The sequence shown here is derived from an EMBL/GenBank/DDBJ whole genome shotgun (WGS) entry which is preliminary data.</text>
</comment>